<reference evidence="4" key="2">
    <citation type="submission" date="2012-11" db="EMBL/GenBank/DDBJ databases">
        <authorList>
            <person name="Kuo A."/>
            <person name="Curtis B.A."/>
            <person name="Tanifuji G."/>
            <person name="Burki F."/>
            <person name="Gruber A."/>
            <person name="Irimia M."/>
            <person name="Maruyama S."/>
            <person name="Arias M.C."/>
            <person name="Ball S.G."/>
            <person name="Gile G.H."/>
            <person name="Hirakawa Y."/>
            <person name="Hopkins J.F."/>
            <person name="Rensing S.A."/>
            <person name="Schmutz J."/>
            <person name="Symeonidi A."/>
            <person name="Elias M."/>
            <person name="Eveleigh R.J."/>
            <person name="Herman E.K."/>
            <person name="Klute M.J."/>
            <person name="Nakayama T."/>
            <person name="Obornik M."/>
            <person name="Reyes-Prieto A."/>
            <person name="Armbrust E.V."/>
            <person name="Aves S.J."/>
            <person name="Beiko R.G."/>
            <person name="Coutinho P."/>
            <person name="Dacks J.B."/>
            <person name="Durnford D.G."/>
            <person name="Fast N.M."/>
            <person name="Green B.R."/>
            <person name="Grisdale C."/>
            <person name="Hempe F."/>
            <person name="Henrissat B."/>
            <person name="Hoppner M.P."/>
            <person name="Ishida K.-I."/>
            <person name="Kim E."/>
            <person name="Koreny L."/>
            <person name="Kroth P.G."/>
            <person name="Liu Y."/>
            <person name="Malik S.-B."/>
            <person name="Maier U.G."/>
            <person name="McRose D."/>
            <person name="Mock T."/>
            <person name="Neilson J.A."/>
            <person name="Onodera N.T."/>
            <person name="Poole A.M."/>
            <person name="Pritham E.J."/>
            <person name="Richards T.A."/>
            <person name="Rocap G."/>
            <person name="Roy S.W."/>
            <person name="Sarai C."/>
            <person name="Schaack S."/>
            <person name="Shirato S."/>
            <person name="Slamovits C.H."/>
            <person name="Spencer D.F."/>
            <person name="Suzuki S."/>
            <person name="Worden A.Z."/>
            <person name="Zauner S."/>
            <person name="Barry K."/>
            <person name="Bell C."/>
            <person name="Bharti A.K."/>
            <person name="Crow J.A."/>
            <person name="Grimwood J."/>
            <person name="Kramer R."/>
            <person name="Lindquist E."/>
            <person name="Lucas S."/>
            <person name="Salamov A."/>
            <person name="McFadden G.I."/>
            <person name="Lane C.E."/>
            <person name="Keeling P.J."/>
            <person name="Gray M.W."/>
            <person name="Grigoriev I.V."/>
            <person name="Archibald J.M."/>
        </authorList>
    </citation>
    <scope>NUCLEOTIDE SEQUENCE</scope>
    <source>
        <strain evidence="4">CCMP2712</strain>
    </source>
</reference>
<dbReference type="AlphaFoldDB" id="L1JNN9"/>
<evidence type="ECO:0000313" key="4">
    <source>
        <dbReference type="Proteomes" id="UP000011087"/>
    </source>
</evidence>
<keyword evidence="1" id="KW-0812">Transmembrane</keyword>
<evidence type="ECO:0000313" key="3">
    <source>
        <dbReference type="EnsemblProtists" id="EKX49889"/>
    </source>
</evidence>
<dbReference type="GeneID" id="17306572"/>
<protein>
    <submittedName>
        <fullName evidence="2 3">Uncharacterized protein</fullName>
    </submittedName>
</protein>
<evidence type="ECO:0000256" key="1">
    <source>
        <dbReference type="SAM" id="Phobius"/>
    </source>
</evidence>
<gene>
    <name evidence="2" type="ORF">GUITHDRAFT_135585</name>
</gene>
<keyword evidence="1" id="KW-1133">Transmembrane helix</keyword>
<dbReference type="EnsemblProtists" id="EKX49889">
    <property type="protein sequence ID" value="EKX49889"/>
    <property type="gene ID" value="GUITHDRAFT_135585"/>
</dbReference>
<keyword evidence="4" id="KW-1185">Reference proteome</keyword>
<feature type="transmembrane region" description="Helical" evidence="1">
    <location>
        <begin position="111"/>
        <end position="134"/>
    </location>
</feature>
<evidence type="ECO:0000313" key="2">
    <source>
        <dbReference type="EMBL" id="EKX49889.1"/>
    </source>
</evidence>
<dbReference type="Proteomes" id="UP000011087">
    <property type="component" value="Unassembled WGS sequence"/>
</dbReference>
<reference evidence="3" key="3">
    <citation type="submission" date="2015-06" db="UniProtKB">
        <authorList>
            <consortium name="EnsemblProtists"/>
        </authorList>
    </citation>
    <scope>IDENTIFICATION</scope>
</reference>
<feature type="transmembrane region" description="Helical" evidence="1">
    <location>
        <begin position="182"/>
        <end position="205"/>
    </location>
</feature>
<name>L1JNN9_GUITC</name>
<reference evidence="2 4" key="1">
    <citation type="journal article" date="2012" name="Nature">
        <title>Algal genomes reveal evolutionary mosaicism and the fate of nucleomorphs.</title>
        <authorList>
            <consortium name="DOE Joint Genome Institute"/>
            <person name="Curtis B.A."/>
            <person name="Tanifuji G."/>
            <person name="Burki F."/>
            <person name="Gruber A."/>
            <person name="Irimia M."/>
            <person name="Maruyama S."/>
            <person name="Arias M.C."/>
            <person name="Ball S.G."/>
            <person name="Gile G.H."/>
            <person name="Hirakawa Y."/>
            <person name="Hopkins J.F."/>
            <person name="Kuo A."/>
            <person name="Rensing S.A."/>
            <person name="Schmutz J."/>
            <person name="Symeonidi A."/>
            <person name="Elias M."/>
            <person name="Eveleigh R.J."/>
            <person name="Herman E.K."/>
            <person name="Klute M.J."/>
            <person name="Nakayama T."/>
            <person name="Obornik M."/>
            <person name="Reyes-Prieto A."/>
            <person name="Armbrust E.V."/>
            <person name="Aves S.J."/>
            <person name="Beiko R.G."/>
            <person name="Coutinho P."/>
            <person name="Dacks J.B."/>
            <person name="Durnford D.G."/>
            <person name="Fast N.M."/>
            <person name="Green B.R."/>
            <person name="Grisdale C.J."/>
            <person name="Hempel F."/>
            <person name="Henrissat B."/>
            <person name="Hoppner M.P."/>
            <person name="Ishida K."/>
            <person name="Kim E."/>
            <person name="Koreny L."/>
            <person name="Kroth P.G."/>
            <person name="Liu Y."/>
            <person name="Malik S.B."/>
            <person name="Maier U.G."/>
            <person name="McRose D."/>
            <person name="Mock T."/>
            <person name="Neilson J.A."/>
            <person name="Onodera N.T."/>
            <person name="Poole A.M."/>
            <person name="Pritham E.J."/>
            <person name="Richards T.A."/>
            <person name="Rocap G."/>
            <person name="Roy S.W."/>
            <person name="Sarai C."/>
            <person name="Schaack S."/>
            <person name="Shirato S."/>
            <person name="Slamovits C.H."/>
            <person name="Spencer D.F."/>
            <person name="Suzuki S."/>
            <person name="Worden A.Z."/>
            <person name="Zauner S."/>
            <person name="Barry K."/>
            <person name="Bell C."/>
            <person name="Bharti A.K."/>
            <person name="Crow J.A."/>
            <person name="Grimwood J."/>
            <person name="Kramer R."/>
            <person name="Lindquist E."/>
            <person name="Lucas S."/>
            <person name="Salamov A."/>
            <person name="McFadden G.I."/>
            <person name="Lane C.E."/>
            <person name="Keeling P.J."/>
            <person name="Gray M.W."/>
            <person name="Grigoriev I.V."/>
            <person name="Archibald J.M."/>
        </authorList>
    </citation>
    <scope>NUCLEOTIDE SEQUENCE</scope>
    <source>
        <strain evidence="2 4">CCMP2712</strain>
    </source>
</reference>
<feature type="transmembrane region" description="Helical" evidence="1">
    <location>
        <begin position="74"/>
        <end position="91"/>
    </location>
</feature>
<sequence>MHRLRGKRSAVRGDVAMATPQELLTHDSDRQRFHNILHDLRNPRLRIHNPTTKQLLRVPAEYVVDRTMGMYSNVNLMAALILSGVTSVSLTPVDVSSISADKRTLANCFNLLAELCMTINALNVMFTTYILLAIAAEMPSTIYTFLSKSEGLTFIYFFATFLSGILILVLGVLAQWLHGDAWAAWTATIATGTIFLTSAVHYGYLMSVLMPIQYSGWGFFASLNLFWGKEAKAEAARQGRIIASEAESHLPLEREYREGVRDEKLDEVVADLTKLLHRALPEAAEERISHISQQMANEGLVVGVLANAARKDAKLIYQVLGGDDVNFELRRGERLAVINELLEHE</sequence>
<feature type="transmembrane region" description="Helical" evidence="1">
    <location>
        <begin position="154"/>
        <end position="176"/>
    </location>
</feature>
<keyword evidence="1" id="KW-0472">Membrane</keyword>
<dbReference type="PaxDb" id="55529-EKX49889"/>
<organism evidence="2">
    <name type="scientific">Guillardia theta (strain CCMP2712)</name>
    <name type="common">Cryptophyte</name>
    <dbReference type="NCBI Taxonomy" id="905079"/>
    <lineage>
        <taxon>Eukaryota</taxon>
        <taxon>Cryptophyceae</taxon>
        <taxon>Pyrenomonadales</taxon>
        <taxon>Geminigeraceae</taxon>
        <taxon>Guillardia</taxon>
    </lineage>
</organism>
<proteinExistence type="predicted"/>
<dbReference type="KEGG" id="gtt:GUITHDRAFT_135585"/>
<accession>L1JNN9</accession>
<dbReference type="HOGENOM" id="CLU_807629_0_0_1"/>
<dbReference type="EMBL" id="JH992980">
    <property type="protein sequence ID" value="EKX49889.1"/>
    <property type="molecule type" value="Genomic_DNA"/>
</dbReference>
<dbReference type="RefSeq" id="XP_005836869.1">
    <property type="nucleotide sequence ID" value="XM_005836812.1"/>
</dbReference>